<evidence type="ECO:0000259" key="2">
    <source>
        <dbReference type="Pfam" id="PF20478"/>
    </source>
</evidence>
<comment type="caution">
    <text evidence="3">The sequence shown here is derived from an EMBL/GenBank/DDBJ whole genome shotgun (WGS) entry which is preliminary data.</text>
</comment>
<dbReference type="PANTHER" id="PTHR36981:SF1">
    <property type="entry name" value="P2X PURINORECEPTOR 7 INTRACELLULAR DOMAIN-CONTAINING PROTEIN"/>
    <property type="match status" value="1"/>
</dbReference>
<keyword evidence="4" id="KW-1185">Reference proteome</keyword>
<evidence type="ECO:0000313" key="3">
    <source>
        <dbReference type="EMBL" id="KAL3791698.1"/>
    </source>
</evidence>
<protein>
    <recommendedName>
        <fullName evidence="2">P2X purinoreceptor 7 intracellular domain-containing protein</fullName>
    </recommendedName>
</protein>
<feature type="domain" description="P2X purinoreceptor 7 intracellular" evidence="2">
    <location>
        <begin position="50"/>
        <end position="109"/>
    </location>
</feature>
<proteinExistence type="predicted"/>
<dbReference type="Pfam" id="PF20478">
    <property type="entry name" value="P2RX7_C"/>
    <property type="match status" value="1"/>
</dbReference>
<reference evidence="3 4" key="1">
    <citation type="journal article" date="2020" name="G3 (Bethesda)">
        <title>Improved Reference Genome for Cyclotella cryptica CCMP332, a Model for Cell Wall Morphogenesis, Salinity Adaptation, and Lipid Production in Diatoms (Bacillariophyta).</title>
        <authorList>
            <person name="Roberts W.R."/>
            <person name="Downey K.M."/>
            <person name="Ruck E.C."/>
            <person name="Traller J.C."/>
            <person name="Alverson A.J."/>
        </authorList>
    </citation>
    <scope>NUCLEOTIDE SEQUENCE [LARGE SCALE GENOMIC DNA]</scope>
    <source>
        <strain evidence="3 4">CCMP332</strain>
    </source>
</reference>
<gene>
    <name evidence="3" type="ORF">HJC23_003955</name>
</gene>
<accession>A0ABD3PUH8</accession>
<dbReference type="EMBL" id="JABMIG020000111">
    <property type="protein sequence ID" value="KAL3791698.1"/>
    <property type="molecule type" value="Genomic_DNA"/>
</dbReference>
<feature type="region of interest" description="Disordered" evidence="1">
    <location>
        <begin position="119"/>
        <end position="151"/>
    </location>
</feature>
<dbReference type="AlphaFoldDB" id="A0ABD3PUH8"/>
<name>A0ABD3PUH8_9STRA</name>
<sequence>MFVACCTRDVVTASSLSSCCSVSSVTMCCKGCGQLECVLEAHRDLLLGELSTLDSSLNESKRRNHLYRSFISAEYGPLGHHNRVKIPDCVVNYIRSICPSPDGTYTGFRDVGDSANAYENASSDGTSKAAAYTPKSSKANKRNAKDQSPSAVESEYAAASLNSIYTGGENIKFNVSFNHPQFTSDHVRKFILRAPHAASWTLEFQNQFTIATLICDDKSMYGEAFDYCFTNAEQCTSCYRATVNK</sequence>
<dbReference type="Proteomes" id="UP001516023">
    <property type="component" value="Unassembled WGS sequence"/>
</dbReference>
<dbReference type="InterPro" id="IPR046815">
    <property type="entry name" value="P2RX7_C"/>
</dbReference>
<evidence type="ECO:0000313" key="4">
    <source>
        <dbReference type="Proteomes" id="UP001516023"/>
    </source>
</evidence>
<evidence type="ECO:0000256" key="1">
    <source>
        <dbReference type="SAM" id="MobiDB-lite"/>
    </source>
</evidence>
<organism evidence="3 4">
    <name type="scientific">Cyclotella cryptica</name>
    <dbReference type="NCBI Taxonomy" id="29204"/>
    <lineage>
        <taxon>Eukaryota</taxon>
        <taxon>Sar</taxon>
        <taxon>Stramenopiles</taxon>
        <taxon>Ochrophyta</taxon>
        <taxon>Bacillariophyta</taxon>
        <taxon>Coscinodiscophyceae</taxon>
        <taxon>Thalassiosirophycidae</taxon>
        <taxon>Stephanodiscales</taxon>
        <taxon>Stephanodiscaceae</taxon>
        <taxon>Cyclotella</taxon>
    </lineage>
</organism>
<dbReference type="PANTHER" id="PTHR36981">
    <property type="entry name" value="ZGC:195170"/>
    <property type="match status" value="1"/>
</dbReference>